<accession>A0ABY7AAP8</accession>
<dbReference type="PROSITE" id="PS51677">
    <property type="entry name" value="NODB"/>
    <property type="match status" value="1"/>
</dbReference>
<dbReference type="CDD" id="cd10954">
    <property type="entry name" value="CE4_CtAXE_like"/>
    <property type="match status" value="1"/>
</dbReference>
<dbReference type="InterPro" id="IPR002509">
    <property type="entry name" value="NODB_dom"/>
</dbReference>
<organism evidence="4 5">
    <name type="scientific">Lacrimispora xylanolytica</name>
    <dbReference type="NCBI Taxonomy" id="29375"/>
    <lineage>
        <taxon>Bacteria</taxon>
        <taxon>Bacillati</taxon>
        <taxon>Bacillota</taxon>
        <taxon>Clostridia</taxon>
        <taxon>Lachnospirales</taxon>
        <taxon>Lachnospiraceae</taxon>
        <taxon>Lacrimispora</taxon>
    </lineage>
</organism>
<dbReference type="PANTHER" id="PTHR10587">
    <property type="entry name" value="GLYCOSYL TRANSFERASE-RELATED"/>
    <property type="match status" value="1"/>
</dbReference>
<feature type="domain" description="NodB homology" evidence="3">
    <location>
        <begin position="57"/>
        <end position="231"/>
    </location>
</feature>
<keyword evidence="1" id="KW-0479">Metal-binding</keyword>
<evidence type="ECO:0000256" key="1">
    <source>
        <dbReference type="ARBA" id="ARBA00022723"/>
    </source>
</evidence>
<evidence type="ECO:0000313" key="5">
    <source>
        <dbReference type="Proteomes" id="UP001163115"/>
    </source>
</evidence>
<keyword evidence="2" id="KW-0378">Hydrolase</keyword>
<dbReference type="Gene3D" id="3.20.20.370">
    <property type="entry name" value="Glycoside hydrolase/deacetylase"/>
    <property type="match status" value="1"/>
</dbReference>
<dbReference type="InterPro" id="IPR011330">
    <property type="entry name" value="Glyco_hydro/deAcase_b/a-brl"/>
</dbReference>
<name>A0ABY7AAP8_9FIRM</name>
<reference evidence="4" key="1">
    <citation type="submission" date="2022-11" db="EMBL/GenBank/DDBJ databases">
        <title>Lacrimispora xylanolytica sy1, complete genome.</title>
        <authorList>
            <person name="Choi S."/>
        </authorList>
    </citation>
    <scope>NUCLEOTIDE SEQUENCE</scope>
    <source>
        <strain evidence="4">Sy1</strain>
    </source>
</reference>
<dbReference type="EMBL" id="CP113524">
    <property type="protein sequence ID" value="WAJ23567.1"/>
    <property type="molecule type" value="Genomic_DNA"/>
</dbReference>
<evidence type="ECO:0000256" key="2">
    <source>
        <dbReference type="ARBA" id="ARBA00022801"/>
    </source>
</evidence>
<evidence type="ECO:0000313" key="4">
    <source>
        <dbReference type="EMBL" id="WAJ23567.1"/>
    </source>
</evidence>
<dbReference type="SUPFAM" id="SSF88713">
    <property type="entry name" value="Glycoside hydrolase/deacetylase"/>
    <property type="match status" value="1"/>
</dbReference>
<dbReference type="Pfam" id="PF01522">
    <property type="entry name" value="Polysacc_deac_1"/>
    <property type="match status" value="1"/>
</dbReference>
<gene>
    <name evidence="4" type="ORF">OW255_18720</name>
</gene>
<dbReference type="PANTHER" id="PTHR10587:SF133">
    <property type="entry name" value="CHITIN DEACETYLASE 1-RELATED"/>
    <property type="match status" value="1"/>
</dbReference>
<sequence length="239" mass="26908">MKMRWKVAVFLAVFILDVLCVKAMYESYINTKDTLFLPADAGADAKDEVKEQFSGSKQIALTFDDGPHSVYTPMLLDGLRERGVHATFFLLGENVVGKEAIVKQMQEDGHLIGNHGYSHVQMSKESVNTACDQIEENNKQIEKITGVRPQYLRPPYGAWTEELGCTTNMTVVLWNKDPLDWKTQSTKRIVRSITKHIEPGDVILLHDVYPTSVEAALEVIDTLTKQGYSFVTVDELLID</sequence>
<dbReference type="Proteomes" id="UP001163115">
    <property type="component" value="Chromosome"/>
</dbReference>
<protein>
    <submittedName>
        <fullName evidence="4">Polysaccharide deacetylase family protein</fullName>
    </submittedName>
</protein>
<evidence type="ECO:0000259" key="3">
    <source>
        <dbReference type="PROSITE" id="PS51677"/>
    </source>
</evidence>
<dbReference type="InterPro" id="IPR050248">
    <property type="entry name" value="Polysacc_deacetylase_ArnD"/>
</dbReference>
<proteinExistence type="predicted"/>
<keyword evidence="5" id="KW-1185">Reference proteome</keyword>
<dbReference type="RefSeq" id="WP_024838271.1">
    <property type="nucleotide sequence ID" value="NZ_CP113524.1"/>
</dbReference>